<name>A0A6B2NY09_9RHOB</name>
<evidence type="ECO:0000313" key="1">
    <source>
        <dbReference type="EMBL" id="NDW46785.1"/>
    </source>
</evidence>
<reference evidence="1" key="1">
    <citation type="submission" date="2020-02" db="EMBL/GenBank/DDBJ databases">
        <title>Delineation of the pyrene-degrading pathway in Roseobacter clade bacteria by genomic analysis.</title>
        <authorList>
            <person name="Zhou H."/>
            <person name="Wang H."/>
        </authorList>
    </citation>
    <scope>NUCLEOTIDE SEQUENCE</scope>
    <source>
        <strain evidence="1">PrR005</strain>
    </source>
</reference>
<dbReference type="RefSeq" id="WP_164131810.1">
    <property type="nucleotide sequence ID" value="NZ_JAAGOX010000043.1"/>
</dbReference>
<evidence type="ECO:0008006" key="2">
    <source>
        <dbReference type="Google" id="ProtNLM"/>
    </source>
</evidence>
<accession>A0A6B2NY09</accession>
<gene>
    <name evidence="1" type="ORF">G0P99_17690</name>
</gene>
<dbReference type="AlphaFoldDB" id="A0A6B2NY09"/>
<dbReference type="InterPro" id="IPR022050">
    <property type="entry name" value="T_hemolysin"/>
</dbReference>
<dbReference type="EMBL" id="JAAGOX010000043">
    <property type="protein sequence ID" value="NDW46785.1"/>
    <property type="molecule type" value="Genomic_DNA"/>
</dbReference>
<proteinExistence type="predicted"/>
<comment type="caution">
    <text evidence="1">The sequence shown here is derived from an EMBL/GenBank/DDBJ whole genome shotgun (WGS) entry which is preliminary data.</text>
</comment>
<sequence>MRFEFLPADDPQRSQAERHIAEVYRRCYGAEVTQFAPLLAAAFGADGQVLCAAGIRTAQDGFFSDCYLESGFPAALAEATGLDIGAGQIMEVTSLASISPFPVLPLLDWMIGWGRARGIVCGVFTATHPLRRLLTRAGLGYSALCAATVDKVAAPDAWGRYYEADPWVCAFVEGEGRRADLVPGRKPAGLREAMA</sequence>
<protein>
    <recommendedName>
        <fullName evidence="2">Thermostable hemolysin</fullName>
    </recommendedName>
</protein>
<organism evidence="1">
    <name type="scientific">Ruegeria sp. PrR005</name>
    <dbReference type="NCBI Taxonomy" id="2706882"/>
    <lineage>
        <taxon>Bacteria</taxon>
        <taxon>Pseudomonadati</taxon>
        <taxon>Pseudomonadota</taxon>
        <taxon>Alphaproteobacteria</taxon>
        <taxon>Rhodobacterales</taxon>
        <taxon>Roseobacteraceae</taxon>
        <taxon>Ruegeria</taxon>
    </lineage>
</organism>
<dbReference type="Pfam" id="PF12261">
    <property type="entry name" value="T_hemolysin"/>
    <property type="match status" value="1"/>
</dbReference>